<dbReference type="AlphaFoldDB" id="A0A151TQ54"/>
<proteinExistence type="predicted"/>
<dbReference type="InterPro" id="IPR004158">
    <property type="entry name" value="DUF247_pln"/>
</dbReference>
<evidence type="ECO:0000313" key="1">
    <source>
        <dbReference type="EMBL" id="KYP69214.1"/>
    </source>
</evidence>
<dbReference type="Proteomes" id="UP000075243">
    <property type="component" value="Chromosome 3"/>
</dbReference>
<reference evidence="1 2" key="1">
    <citation type="journal article" date="2012" name="Nat. Biotechnol.">
        <title>Draft genome sequence of pigeonpea (Cajanus cajan), an orphan legume crop of resource-poor farmers.</title>
        <authorList>
            <person name="Varshney R.K."/>
            <person name="Chen W."/>
            <person name="Li Y."/>
            <person name="Bharti A.K."/>
            <person name="Saxena R.K."/>
            <person name="Schlueter J.A."/>
            <person name="Donoghue M.T."/>
            <person name="Azam S."/>
            <person name="Fan G."/>
            <person name="Whaley A.M."/>
            <person name="Farmer A.D."/>
            <person name="Sheridan J."/>
            <person name="Iwata A."/>
            <person name="Tuteja R."/>
            <person name="Penmetsa R.V."/>
            <person name="Wu W."/>
            <person name="Upadhyaya H.D."/>
            <person name="Yang S.P."/>
            <person name="Shah T."/>
            <person name="Saxena K.B."/>
            <person name="Michael T."/>
            <person name="McCombie W.R."/>
            <person name="Yang B."/>
            <person name="Zhang G."/>
            <person name="Yang H."/>
            <person name="Wang J."/>
            <person name="Spillane C."/>
            <person name="Cook D.R."/>
            <person name="May G.D."/>
            <person name="Xu X."/>
            <person name="Jackson S.A."/>
        </authorList>
    </citation>
    <scope>NUCLEOTIDE SEQUENCE [LARGE SCALE GENOMIC DNA]</scope>
    <source>
        <strain evidence="2">cv. Asha</strain>
    </source>
</reference>
<protein>
    <submittedName>
        <fullName evidence="1">Uncharacterized protein</fullName>
    </submittedName>
</protein>
<name>A0A151TQ54_CAJCA</name>
<evidence type="ECO:0000313" key="2">
    <source>
        <dbReference type="Proteomes" id="UP000075243"/>
    </source>
</evidence>
<dbReference type="Pfam" id="PF03140">
    <property type="entry name" value="DUF247"/>
    <property type="match status" value="1"/>
</dbReference>
<sequence length="115" mass="13575">MTQGFVSKRIQCDLMLLENQIPMIVLEKLYDKVVPSSVKKHNRFIELARNYFIYSFCKFKNYILNPLSALCYHKQMAPQGIHVCLRQMKCRRMHLPPCLLPSQQQTDRDRTCQGP</sequence>
<gene>
    <name evidence="1" type="ORF">KK1_008401</name>
</gene>
<accession>A0A151TQ54</accession>
<organism evidence="1 2">
    <name type="scientific">Cajanus cajan</name>
    <name type="common">Pigeon pea</name>
    <name type="synonym">Cajanus indicus</name>
    <dbReference type="NCBI Taxonomy" id="3821"/>
    <lineage>
        <taxon>Eukaryota</taxon>
        <taxon>Viridiplantae</taxon>
        <taxon>Streptophyta</taxon>
        <taxon>Embryophyta</taxon>
        <taxon>Tracheophyta</taxon>
        <taxon>Spermatophyta</taxon>
        <taxon>Magnoliopsida</taxon>
        <taxon>eudicotyledons</taxon>
        <taxon>Gunneridae</taxon>
        <taxon>Pentapetalae</taxon>
        <taxon>rosids</taxon>
        <taxon>fabids</taxon>
        <taxon>Fabales</taxon>
        <taxon>Fabaceae</taxon>
        <taxon>Papilionoideae</taxon>
        <taxon>50 kb inversion clade</taxon>
        <taxon>NPAAA clade</taxon>
        <taxon>indigoferoid/millettioid clade</taxon>
        <taxon>Phaseoleae</taxon>
        <taxon>Cajanus</taxon>
    </lineage>
</organism>
<dbReference type="EMBL" id="CM003605">
    <property type="protein sequence ID" value="KYP69214.1"/>
    <property type="molecule type" value="Genomic_DNA"/>
</dbReference>
<dbReference type="Gramene" id="C.cajan_08157.t">
    <property type="protein sequence ID" value="C.cajan_08157.t"/>
    <property type="gene ID" value="C.cajan_08157"/>
</dbReference>
<keyword evidence="2" id="KW-1185">Reference proteome</keyword>